<feature type="signal peptide" evidence="1">
    <location>
        <begin position="1"/>
        <end position="22"/>
    </location>
</feature>
<proteinExistence type="predicted"/>
<evidence type="ECO:0000313" key="2">
    <source>
        <dbReference type="EMBL" id="OZM58710.1"/>
    </source>
</evidence>
<dbReference type="Proteomes" id="UP000217083">
    <property type="component" value="Unassembled WGS sequence"/>
</dbReference>
<comment type="caution">
    <text evidence="2">The sequence shown here is derived from an EMBL/GenBank/DDBJ whole genome shotgun (WGS) entry which is preliminary data.</text>
</comment>
<reference evidence="3" key="1">
    <citation type="submission" date="2017-08" db="EMBL/GenBank/DDBJ databases">
        <authorList>
            <person name="Huang Z."/>
        </authorList>
    </citation>
    <scope>NUCLEOTIDE SEQUENCE [LARGE SCALE GENOMIC DNA]</scope>
    <source>
        <strain evidence="3">SA5d-4</strain>
    </source>
</reference>
<dbReference type="AlphaFoldDB" id="A0A263BYH3"/>
<dbReference type="EMBL" id="NPIA01000001">
    <property type="protein sequence ID" value="OZM58710.1"/>
    <property type="molecule type" value="Genomic_DNA"/>
</dbReference>
<accession>A0A263BYH3</accession>
<evidence type="ECO:0000256" key="1">
    <source>
        <dbReference type="SAM" id="SignalP"/>
    </source>
</evidence>
<dbReference type="PROSITE" id="PS51257">
    <property type="entry name" value="PROKAR_LIPOPROTEIN"/>
    <property type="match status" value="1"/>
</dbReference>
<keyword evidence="1" id="KW-0732">Signal</keyword>
<name>A0A263BYH3_9BACI</name>
<protein>
    <submittedName>
        <fullName evidence="2">Uncharacterized protein</fullName>
    </submittedName>
</protein>
<gene>
    <name evidence="2" type="ORF">CIB95_03840</name>
</gene>
<sequence length="60" mass="6544">MKKIIPSIISLSLILLIVSGCSGDGQNVDGQKQIQFSLSQKGSNDNWEVTDKVSGLYYNL</sequence>
<feature type="chain" id="PRO_5038524397" evidence="1">
    <location>
        <begin position="23"/>
        <end position="60"/>
    </location>
</feature>
<reference evidence="2 3" key="2">
    <citation type="submission" date="2017-09" db="EMBL/GenBank/DDBJ databases">
        <title>Bacillus patelloidae sp. nov., isolated from the intestinal tract of a marine limpet.</title>
        <authorList>
            <person name="Liu R."/>
            <person name="Dong C."/>
            <person name="Shao Z."/>
        </authorList>
    </citation>
    <scope>NUCLEOTIDE SEQUENCE [LARGE SCALE GENOMIC DNA]</scope>
    <source>
        <strain evidence="2 3">SA5d-4</strain>
    </source>
</reference>
<dbReference type="RefSeq" id="WP_094922024.1">
    <property type="nucleotide sequence ID" value="NZ_NPIA01000001.1"/>
</dbReference>
<keyword evidence="3" id="KW-1185">Reference proteome</keyword>
<evidence type="ECO:0000313" key="3">
    <source>
        <dbReference type="Proteomes" id="UP000217083"/>
    </source>
</evidence>
<organism evidence="2 3">
    <name type="scientific">Lottiidibacillus patelloidae</name>
    <dbReference type="NCBI Taxonomy" id="2670334"/>
    <lineage>
        <taxon>Bacteria</taxon>
        <taxon>Bacillati</taxon>
        <taxon>Bacillota</taxon>
        <taxon>Bacilli</taxon>
        <taxon>Bacillales</taxon>
        <taxon>Bacillaceae</taxon>
        <taxon>Lottiidibacillus</taxon>
    </lineage>
</organism>